<comment type="similarity">
    <text evidence="3 15">Belongs to the ALAD family.</text>
</comment>
<keyword evidence="10 14" id="KW-0627">Porphyrin biosynthesis</keyword>
<evidence type="ECO:0000256" key="3">
    <source>
        <dbReference type="ARBA" id="ARBA00008055"/>
    </source>
</evidence>
<dbReference type="FunFam" id="3.20.20.70:FF:000048">
    <property type="entry name" value="Delta-aminolevulinic acid dehydratase"/>
    <property type="match status" value="1"/>
</dbReference>
<comment type="subunit">
    <text evidence="12">Homooctamer; active form. Homohexamer; low activity form.</text>
</comment>
<dbReference type="GeneID" id="106749870"/>
<evidence type="ECO:0000256" key="15">
    <source>
        <dbReference type="RuleBase" id="RU004161"/>
    </source>
</evidence>
<accession>A0A6P3Y2Y7</accession>
<evidence type="ECO:0000256" key="9">
    <source>
        <dbReference type="ARBA" id="ARBA00023239"/>
    </source>
</evidence>
<dbReference type="PANTHER" id="PTHR11458">
    <property type="entry name" value="DELTA-AMINOLEVULINIC ACID DEHYDRATASE"/>
    <property type="match status" value="1"/>
</dbReference>
<dbReference type="OrthoDB" id="1530at2759"/>
<name>A0A6P3Y2Y7_DINQU</name>
<evidence type="ECO:0000256" key="2">
    <source>
        <dbReference type="ARBA" id="ARBA00004694"/>
    </source>
</evidence>
<keyword evidence="16" id="KW-1185">Reference proteome</keyword>
<evidence type="ECO:0000313" key="16">
    <source>
        <dbReference type="Proteomes" id="UP000515204"/>
    </source>
</evidence>
<dbReference type="GO" id="GO:0004655">
    <property type="term" value="F:porphobilinogen synthase activity"/>
    <property type="evidence" value="ECO:0007669"/>
    <property type="project" value="UniProtKB-EC"/>
</dbReference>
<dbReference type="InterPro" id="IPR013785">
    <property type="entry name" value="Aldolase_TIM"/>
</dbReference>
<dbReference type="AlphaFoldDB" id="A0A6P3Y2Y7"/>
<proteinExistence type="inferred from homology"/>
<dbReference type="Proteomes" id="UP000515204">
    <property type="component" value="Unplaced"/>
</dbReference>
<dbReference type="Gene3D" id="3.20.20.70">
    <property type="entry name" value="Aldolase class I"/>
    <property type="match status" value="1"/>
</dbReference>
<evidence type="ECO:0000256" key="8">
    <source>
        <dbReference type="ARBA" id="ARBA00023133"/>
    </source>
</evidence>
<dbReference type="GO" id="GO:0008270">
    <property type="term" value="F:zinc ion binding"/>
    <property type="evidence" value="ECO:0007669"/>
    <property type="project" value="TreeGrafter"/>
</dbReference>
<dbReference type="InterPro" id="IPR001731">
    <property type="entry name" value="ALAD"/>
</dbReference>
<dbReference type="Pfam" id="PF00490">
    <property type="entry name" value="ALAD"/>
    <property type="match status" value="1"/>
</dbReference>
<evidence type="ECO:0000256" key="7">
    <source>
        <dbReference type="ARBA" id="ARBA00022833"/>
    </source>
</evidence>
<dbReference type="PROSITE" id="PS00169">
    <property type="entry name" value="D_ALA_DEHYDRATASE"/>
    <property type="match status" value="1"/>
</dbReference>
<dbReference type="GO" id="GO:0006782">
    <property type="term" value="P:protoporphyrinogen IX biosynthetic process"/>
    <property type="evidence" value="ECO:0007669"/>
    <property type="project" value="UniProtKB-UniPathway"/>
</dbReference>
<evidence type="ECO:0000256" key="10">
    <source>
        <dbReference type="ARBA" id="ARBA00023244"/>
    </source>
</evidence>
<evidence type="ECO:0000256" key="14">
    <source>
        <dbReference type="RuleBase" id="RU000515"/>
    </source>
</evidence>
<comment type="pathway">
    <text evidence="2">Porphyrin-containing compound metabolism; protoporphyrin-IX biosynthesis; coproporphyrinogen-III from 5-aminolevulinate: step 1/4.</text>
</comment>
<dbReference type="CTD" id="39402"/>
<comment type="function">
    <text evidence="11">Catalyzes an early step in the biosynthesis of tetrapyrroles. Binds two molecules of 5-aminolevulinate per subunit, each at a distinct site, and catalyzes their condensation to form porphobilinogen.</text>
</comment>
<keyword evidence="9 14" id="KW-0456">Lyase</keyword>
<evidence type="ECO:0000256" key="1">
    <source>
        <dbReference type="ARBA" id="ARBA00001947"/>
    </source>
</evidence>
<reference evidence="17" key="1">
    <citation type="submission" date="2025-08" db="UniProtKB">
        <authorList>
            <consortium name="RefSeq"/>
        </authorList>
    </citation>
    <scope>IDENTIFICATION</scope>
</reference>
<comment type="catalytic activity">
    <reaction evidence="13 14">
        <text>2 5-aminolevulinate = porphobilinogen + 2 H2O + H(+)</text>
        <dbReference type="Rhea" id="RHEA:24064"/>
        <dbReference type="ChEBI" id="CHEBI:15377"/>
        <dbReference type="ChEBI" id="CHEBI:15378"/>
        <dbReference type="ChEBI" id="CHEBI:58126"/>
        <dbReference type="ChEBI" id="CHEBI:356416"/>
        <dbReference type="EC" id="4.2.1.24"/>
    </reaction>
</comment>
<evidence type="ECO:0000256" key="13">
    <source>
        <dbReference type="ARBA" id="ARBA00047651"/>
    </source>
</evidence>
<dbReference type="SUPFAM" id="SSF51569">
    <property type="entry name" value="Aldolase"/>
    <property type="match status" value="1"/>
</dbReference>
<dbReference type="PANTHER" id="PTHR11458:SF0">
    <property type="entry name" value="DELTA-AMINOLEVULINIC ACID DEHYDRATASE"/>
    <property type="match status" value="1"/>
</dbReference>
<dbReference type="PRINTS" id="PR00144">
    <property type="entry name" value="DALDHYDRTASE"/>
</dbReference>
<evidence type="ECO:0000256" key="11">
    <source>
        <dbReference type="ARBA" id="ARBA00025628"/>
    </source>
</evidence>
<dbReference type="RefSeq" id="XP_014485241.1">
    <property type="nucleotide sequence ID" value="XM_014629755.1"/>
</dbReference>
<evidence type="ECO:0000256" key="5">
    <source>
        <dbReference type="ARBA" id="ARBA00020771"/>
    </source>
</evidence>
<evidence type="ECO:0000256" key="12">
    <source>
        <dbReference type="ARBA" id="ARBA00025861"/>
    </source>
</evidence>
<keyword evidence="7" id="KW-0862">Zinc</keyword>
<organism evidence="16 17">
    <name type="scientific">Dinoponera quadriceps</name>
    <name type="common">South American ant</name>
    <dbReference type="NCBI Taxonomy" id="609295"/>
    <lineage>
        <taxon>Eukaryota</taxon>
        <taxon>Metazoa</taxon>
        <taxon>Ecdysozoa</taxon>
        <taxon>Arthropoda</taxon>
        <taxon>Hexapoda</taxon>
        <taxon>Insecta</taxon>
        <taxon>Pterygota</taxon>
        <taxon>Neoptera</taxon>
        <taxon>Endopterygota</taxon>
        <taxon>Hymenoptera</taxon>
        <taxon>Apocrita</taxon>
        <taxon>Aculeata</taxon>
        <taxon>Formicoidea</taxon>
        <taxon>Formicidae</taxon>
        <taxon>Ponerinae</taxon>
        <taxon>Ponerini</taxon>
        <taxon>Dinoponera</taxon>
    </lineage>
</organism>
<evidence type="ECO:0000313" key="17">
    <source>
        <dbReference type="RefSeq" id="XP_014485241.1"/>
    </source>
</evidence>
<dbReference type="UniPathway" id="UPA00251">
    <property type="reaction ID" value="UER00318"/>
</dbReference>
<dbReference type="NCBIfam" id="NF006762">
    <property type="entry name" value="PRK09283.1"/>
    <property type="match status" value="1"/>
</dbReference>
<keyword evidence="8" id="KW-0350">Heme biosynthesis</keyword>
<dbReference type="InterPro" id="IPR030656">
    <property type="entry name" value="ALAD_AS"/>
</dbReference>
<keyword evidence="6" id="KW-0479">Metal-binding</keyword>
<evidence type="ECO:0000256" key="6">
    <source>
        <dbReference type="ARBA" id="ARBA00022723"/>
    </source>
</evidence>
<gene>
    <name evidence="17" type="primary">LOC106749870</name>
</gene>
<sequence length="422" mass="46385">MSCLSCISDLERVILHPTSSQGEIFQSNTFVAIQKRDYPSGNLINSSSSYETAKRNVIIGTTTSKTEMEQRENNTNSLDIKQVASVSKMMDAKHILHSAIFHPVLREWQSKNSTNFDSYNLMLPIFVTDEEVMEYISSMPGMFRMGVKWVKSVVAPLVRKGLKSILLFGVIKTLPKDARGTHADSEQNPVIRALPILKSAFPDLIIACDVCLCPYTSLGHCGIIGTDDLIDNTASIKRLAEVALAYAKAGAHIVAPSDMMDGRVAAIKQSLIINGFSHKVAVLSYSAKFASTLYGPFREASGSAPAKGDRRCYQLPSGSAGLAVRAAARDVNEGADMLMVKPGLPYLDIVKRIKDAHPEYPLFVYQVSGEYAMLHHAANNNVFELMNGVVESITAMRRAGADCIITYFTPLLLNAWYRKSKY</sequence>
<dbReference type="KEGG" id="dqu:106749870"/>
<protein>
    <recommendedName>
        <fullName evidence="5 14">Delta-aminolevulinic acid dehydratase</fullName>
        <ecNumber evidence="4 14">4.2.1.24</ecNumber>
    </recommendedName>
</protein>
<dbReference type="SMART" id="SM01004">
    <property type="entry name" value="ALAD"/>
    <property type="match status" value="1"/>
</dbReference>
<evidence type="ECO:0000256" key="4">
    <source>
        <dbReference type="ARBA" id="ARBA00012053"/>
    </source>
</evidence>
<dbReference type="EC" id="4.2.1.24" evidence="4 14"/>
<dbReference type="GO" id="GO:0005829">
    <property type="term" value="C:cytosol"/>
    <property type="evidence" value="ECO:0007669"/>
    <property type="project" value="TreeGrafter"/>
</dbReference>
<comment type="cofactor">
    <cofactor evidence="1">
        <name>Zn(2+)</name>
        <dbReference type="ChEBI" id="CHEBI:29105"/>
    </cofactor>
</comment>